<feature type="domain" description="Reverse transcriptase zinc-binding" evidence="3">
    <location>
        <begin position="865"/>
        <end position="948"/>
    </location>
</feature>
<dbReference type="InterPro" id="IPR025836">
    <property type="entry name" value="Zn_knuckle_CX2CX4HX4C"/>
</dbReference>
<dbReference type="Pfam" id="PF13966">
    <property type="entry name" value="zf-RVT"/>
    <property type="match status" value="1"/>
</dbReference>
<dbReference type="PANTHER" id="PTHR31286:SF178">
    <property type="entry name" value="DUF4283 DOMAIN-CONTAINING PROTEIN"/>
    <property type="match status" value="1"/>
</dbReference>
<organism evidence="5 6">
    <name type="scientific">Hibiscus sabdariffa</name>
    <name type="common">roselle</name>
    <dbReference type="NCBI Taxonomy" id="183260"/>
    <lineage>
        <taxon>Eukaryota</taxon>
        <taxon>Viridiplantae</taxon>
        <taxon>Streptophyta</taxon>
        <taxon>Embryophyta</taxon>
        <taxon>Tracheophyta</taxon>
        <taxon>Spermatophyta</taxon>
        <taxon>Magnoliopsida</taxon>
        <taxon>eudicotyledons</taxon>
        <taxon>Gunneridae</taxon>
        <taxon>Pentapetalae</taxon>
        <taxon>rosids</taxon>
        <taxon>malvids</taxon>
        <taxon>Malvales</taxon>
        <taxon>Malvaceae</taxon>
        <taxon>Malvoideae</taxon>
        <taxon>Hibiscus</taxon>
    </lineage>
</organism>
<feature type="signal peptide" evidence="2">
    <location>
        <begin position="1"/>
        <end position="18"/>
    </location>
</feature>
<sequence>MLSIFLFFFLALLRRLFPTAFDFWCKHAIRHCFQSTFFTTNGSESVLPPLAVVFCAAMKEGSSRVSSLALLNPGFGIYGRRSQTVQGLVMLFLAATWFPLRDAYRMTARGPHKREWWTFSVPEILERIPVLKPNSDQRCGLNSGFGSSSGFNSECYLNGLWETAPFSRPDLNRDLDPLPSWVVLFLLGPDLNPIRYFISLCIRTPLGRVGSRPSLDLLSYWVDLFLFMLGCPYDRSDRDSATSWTASSYWAPRPTSFLGDNLGDYLLPGPLYSQTRPGLSDFSLTSFMRTQIGLYASFGLTPCRPGLHGSPCSSSQTWHFLRIPAYLRNLLIGIEHMLSPFISLYLEAILSASFCCVMDPELMSALENLQFTEEEATAVVAESPIEDGDSSSWLVRSVITRKPVNGDSVVRIFRSVWKAKNILDIVELRPNFFLIKPSTLDAKDMILKRRPWASHDEFFSIMSYNPAWRIEEYDFQLMTIWIRVYRLPLRAMTRDMGIRLGGCVGKVLGVDHRVEGGNMGDFLRILVQVDIRKPLRRCVLLGDSAGKEASPRPLCYERLPEFCYFCGLVGHSLSSCTAKPADLDARKLQYGSWLRVPPSVNRDARPPASQDERPVANQDARPTATEATTDLPTAQATAKVSHETSSDSPSATVSVTVHADVPHVSASPEIVAGVQQPLPPPIFASSNVNAGTERVLPAPLSASSEFNAGFEQALPAVCASGQAYEFGQANEDVVLPLSQAAKEPGLSLSISAVEVKHSEGSKDAGSGLPLSIPAAVCNPVGAKRSLQGKYELWRFLVSPDSLVARVFRAKYFRSGSLLDVGLPDHASYAWKGLYSTLQEFRGGFQPLSDSRPTRYRWSGHDTGIFSVRSGYFYLCRSLSFCRPSPLWKALKSLPTLPKVRIFAWRLAHDCLPAGRRIAAAGLGPGLCPFCSTIVETSLHAFRDCPSAAEALHLGGFPISVTDSRADSIFCWLFVAARSLSRGDFSKLVLIL</sequence>
<reference evidence="5 6" key="1">
    <citation type="journal article" date="2024" name="G3 (Bethesda)">
        <title>Genome assembly of Hibiscus sabdariffa L. provides insights into metabolisms of medicinal natural products.</title>
        <authorList>
            <person name="Kim T."/>
        </authorList>
    </citation>
    <scope>NUCLEOTIDE SEQUENCE [LARGE SCALE GENOMIC DNA]</scope>
    <source>
        <strain evidence="5">TK-2024</strain>
        <tissue evidence="5">Old leaves</tissue>
    </source>
</reference>
<name>A0ABR2T3C8_9ROSI</name>
<keyword evidence="6" id="KW-1185">Reference proteome</keyword>
<dbReference type="InterPro" id="IPR026960">
    <property type="entry name" value="RVT-Znf"/>
</dbReference>
<evidence type="ECO:0000256" key="1">
    <source>
        <dbReference type="SAM" id="MobiDB-lite"/>
    </source>
</evidence>
<dbReference type="Proteomes" id="UP001396334">
    <property type="component" value="Unassembled WGS sequence"/>
</dbReference>
<evidence type="ECO:0000256" key="2">
    <source>
        <dbReference type="SAM" id="SignalP"/>
    </source>
</evidence>
<protein>
    <recommendedName>
        <fullName evidence="7">Reverse transcriptase zinc-binding domain-containing protein</fullName>
    </recommendedName>
</protein>
<comment type="caution">
    <text evidence="5">The sequence shown here is derived from an EMBL/GenBank/DDBJ whole genome shotgun (WGS) entry which is preliminary data.</text>
</comment>
<gene>
    <name evidence="5" type="ORF">V6N11_056295</name>
</gene>
<accession>A0ABR2T3C8</accession>
<dbReference type="PANTHER" id="PTHR31286">
    <property type="entry name" value="GLYCINE-RICH CELL WALL STRUCTURAL PROTEIN 1.8-LIKE"/>
    <property type="match status" value="1"/>
</dbReference>
<keyword evidence="2" id="KW-0732">Signal</keyword>
<proteinExistence type="predicted"/>
<evidence type="ECO:0000259" key="4">
    <source>
        <dbReference type="Pfam" id="PF14392"/>
    </source>
</evidence>
<feature type="region of interest" description="Disordered" evidence="1">
    <location>
        <begin position="597"/>
        <end position="653"/>
    </location>
</feature>
<feature type="chain" id="PRO_5046262911" description="Reverse transcriptase zinc-binding domain-containing protein" evidence="2">
    <location>
        <begin position="19"/>
        <end position="991"/>
    </location>
</feature>
<evidence type="ECO:0000313" key="5">
    <source>
        <dbReference type="EMBL" id="KAK9032010.1"/>
    </source>
</evidence>
<feature type="compositionally biased region" description="Polar residues" evidence="1">
    <location>
        <begin position="625"/>
        <end position="638"/>
    </location>
</feature>
<dbReference type="InterPro" id="IPR040256">
    <property type="entry name" value="At4g02000-like"/>
</dbReference>
<feature type="domain" description="Zinc knuckle CX2CX4HX4C" evidence="4">
    <location>
        <begin position="554"/>
        <end position="577"/>
    </location>
</feature>
<evidence type="ECO:0000259" key="3">
    <source>
        <dbReference type="Pfam" id="PF13966"/>
    </source>
</evidence>
<evidence type="ECO:0000313" key="6">
    <source>
        <dbReference type="Proteomes" id="UP001396334"/>
    </source>
</evidence>
<dbReference type="Pfam" id="PF14392">
    <property type="entry name" value="zf-CCHC_4"/>
    <property type="match status" value="1"/>
</dbReference>
<feature type="compositionally biased region" description="Basic and acidic residues" evidence="1">
    <location>
        <begin position="602"/>
        <end position="614"/>
    </location>
</feature>
<dbReference type="EMBL" id="JBBPBN010000009">
    <property type="protein sequence ID" value="KAK9032010.1"/>
    <property type="molecule type" value="Genomic_DNA"/>
</dbReference>
<evidence type="ECO:0008006" key="7">
    <source>
        <dbReference type="Google" id="ProtNLM"/>
    </source>
</evidence>